<accession>A0A0D0D866</accession>
<feature type="region of interest" description="Disordered" evidence="1">
    <location>
        <begin position="608"/>
        <end position="643"/>
    </location>
</feature>
<organism evidence="2 3">
    <name type="scientific">Paxillus rubicundulus Ve08.2h10</name>
    <dbReference type="NCBI Taxonomy" id="930991"/>
    <lineage>
        <taxon>Eukaryota</taxon>
        <taxon>Fungi</taxon>
        <taxon>Dikarya</taxon>
        <taxon>Basidiomycota</taxon>
        <taxon>Agaricomycotina</taxon>
        <taxon>Agaricomycetes</taxon>
        <taxon>Agaricomycetidae</taxon>
        <taxon>Boletales</taxon>
        <taxon>Paxilineae</taxon>
        <taxon>Paxillaceae</taxon>
        <taxon>Paxillus</taxon>
    </lineage>
</organism>
<sequence length="803" mass="89309">MPGGHPQLYKTPEERVLAARSYRAKYYDWIIQLATLIGEPKSPGGLLSWHSRVETPDSVMNVEASLKGIIRESSREFVESLCKEYINSGNYSNIYKAVSSMEELDKHVQAIRKLSSYSCDKHTTGIRDCICSVNRVLEDLLLHAMEGNDIAELHEQRAVGSLLDLQMHIYETLPYCISSNTCASMSPWTSKEQYEHLFKEVPAYRAVGGRKFNKLWPGLYQQWFQLWPERKVIFSHLLEGQPGLSEDNPLTEEQSKMLAGMIKNTYAMRHSNCSTGCGGMWVKLAGIGFEAGSSVNNRQAAIKEAFRNETPEVIEHVQKIRNVNQCRPTLQCILEHLRWKTSLHVGQNKYGNDFLEAYPKFDTEVIDAYAEFLLNVFGCPEAEGVMEKPETVGTEDESNNKSSKSDDEEDEEEEGGEDGEGDASSRPTSVPSYRADPLMSPASESDAVGLVQNFAMLTQNVTAPMQIFAMPMQNFIILMQNFVTLMQDFAMPMQNVTTPTQNLAPSMQNSTAPPLKILPRPYTQPHPHGGTPFLGARYWPTWDQPRFKFSSLMGSDMLNYNTFVPRLGSWNGSPHFPPLSLVSIPCSILVTTVHTKVYCNYLDDFTPSSSPTPSGSTPTPSPQLNSVPSPSMLPSNPHTPTPLGNMPMLPVPLCPPMEPGLINLPQTTTLNPVPDSSAGREGCSKCKDIPSQCAQCDNAIGNIGKENHTPIPAEKSAKPKKNLLKHSAPSDVKEGPTKKTFKCVTPLEAEDGSKKTKFCLGQGVWEGQNTLQEVLWRGQECRKGIAEILQRGCEMLQIFKRDC</sequence>
<proteinExistence type="predicted"/>
<dbReference type="EMBL" id="KN826160">
    <property type="protein sequence ID" value="KIK79876.1"/>
    <property type="molecule type" value="Genomic_DNA"/>
</dbReference>
<feature type="compositionally biased region" description="Low complexity" evidence="1">
    <location>
        <begin position="608"/>
        <end position="618"/>
    </location>
</feature>
<feature type="region of interest" description="Disordered" evidence="1">
    <location>
        <begin position="386"/>
        <end position="441"/>
    </location>
</feature>
<feature type="compositionally biased region" description="Polar residues" evidence="1">
    <location>
        <begin position="623"/>
        <end position="638"/>
    </location>
</feature>
<feature type="compositionally biased region" description="Acidic residues" evidence="1">
    <location>
        <begin position="406"/>
        <end position="421"/>
    </location>
</feature>
<dbReference type="HOGENOM" id="CLU_350575_0_0_1"/>
<feature type="region of interest" description="Disordered" evidence="1">
    <location>
        <begin position="705"/>
        <end position="735"/>
    </location>
</feature>
<name>A0A0D0D866_9AGAM</name>
<protein>
    <submittedName>
        <fullName evidence="2">Uncharacterized protein</fullName>
    </submittedName>
</protein>
<keyword evidence="3" id="KW-1185">Reference proteome</keyword>
<dbReference type="STRING" id="930991.A0A0D0D866"/>
<reference evidence="2 3" key="1">
    <citation type="submission" date="2014-04" db="EMBL/GenBank/DDBJ databases">
        <authorList>
            <consortium name="DOE Joint Genome Institute"/>
            <person name="Kuo A."/>
            <person name="Kohler A."/>
            <person name="Jargeat P."/>
            <person name="Nagy L.G."/>
            <person name="Floudas D."/>
            <person name="Copeland A."/>
            <person name="Barry K.W."/>
            <person name="Cichocki N."/>
            <person name="Veneault-Fourrey C."/>
            <person name="LaButti K."/>
            <person name="Lindquist E.A."/>
            <person name="Lipzen A."/>
            <person name="Lundell T."/>
            <person name="Morin E."/>
            <person name="Murat C."/>
            <person name="Sun H."/>
            <person name="Tunlid A."/>
            <person name="Henrissat B."/>
            <person name="Grigoriev I.V."/>
            <person name="Hibbett D.S."/>
            <person name="Martin F."/>
            <person name="Nordberg H.P."/>
            <person name="Cantor M.N."/>
            <person name="Hua S.X."/>
        </authorList>
    </citation>
    <scope>NUCLEOTIDE SEQUENCE [LARGE SCALE GENOMIC DNA]</scope>
    <source>
        <strain evidence="2 3">Ve08.2h10</strain>
    </source>
</reference>
<gene>
    <name evidence="2" type="ORF">PAXRUDRAFT_28306</name>
</gene>
<reference evidence="3" key="2">
    <citation type="submission" date="2015-01" db="EMBL/GenBank/DDBJ databases">
        <title>Evolutionary Origins and Diversification of the Mycorrhizal Mutualists.</title>
        <authorList>
            <consortium name="DOE Joint Genome Institute"/>
            <consortium name="Mycorrhizal Genomics Consortium"/>
            <person name="Kohler A."/>
            <person name="Kuo A."/>
            <person name="Nagy L.G."/>
            <person name="Floudas D."/>
            <person name="Copeland A."/>
            <person name="Barry K.W."/>
            <person name="Cichocki N."/>
            <person name="Veneault-Fourrey C."/>
            <person name="LaButti K."/>
            <person name="Lindquist E.A."/>
            <person name="Lipzen A."/>
            <person name="Lundell T."/>
            <person name="Morin E."/>
            <person name="Murat C."/>
            <person name="Riley R."/>
            <person name="Ohm R."/>
            <person name="Sun H."/>
            <person name="Tunlid A."/>
            <person name="Henrissat B."/>
            <person name="Grigoriev I.V."/>
            <person name="Hibbett D.S."/>
            <person name="Martin F."/>
        </authorList>
    </citation>
    <scope>NUCLEOTIDE SEQUENCE [LARGE SCALE GENOMIC DNA]</scope>
    <source>
        <strain evidence="3">Ve08.2h10</strain>
    </source>
</reference>
<dbReference type="AlphaFoldDB" id="A0A0D0D866"/>
<dbReference type="OrthoDB" id="2633808at2759"/>
<evidence type="ECO:0000313" key="3">
    <source>
        <dbReference type="Proteomes" id="UP000054538"/>
    </source>
</evidence>
<dbReference type="InParanoid" id="A0A0D0D866"/>
<evidence type="ECO:0000256" key="1">
    <source>
        <dbReference type="SAM" id="MobiDB-lite"/>
    </source>
</evidence>
<evidence type="ECO:0000313" key="2">
    <source>
        <dbReference type="EMBL" id="KIK79876.1"/>
    </source>
</evidence>
<dbReference type="Proteomes" id="UP000054538">
    <property type="component" value="Unassembled WGS sequence"/>
</dbReference>